<evidence type="ECO:0000313" key="2">
    <source>
        <dbReference type="Proteomes" id="UP001057402"/>
    </source>
</evidence>
<protein>
    <submittedName>
        <fullName evidence="1">Uncharacterized protein</fullName>
    </submittedName>
</protein>
<sequence>MANSRQVVLVAFFILCFITINTANGRSLRQATTIANPGVLVDKDMLQAMETEAEGDDFESSDYSPTRKKSPIHN</sequence>
<dbReference type="EMBL" id="CM042888">
    <property type="protein sequence ID" value="KAI4325874.1"/>
    <property type="molecule type" value="Genomic_DNA"/>
</dbReference>
<comment type="caution">
    <text evidence="1">The sequence shown here is derived from an EMBL/GenBank/DDBJ whole genome shotgun (WGS) entry which is preliminary data.</text>
</comment>
<name>A0ACB9MP33_9MYRT</name>
<reference evidence="2" key="1">
    <citation type="journal article" date="2023" name="Front. Plant Sci.">
        <title>Chromosomal-level genome assembly of Melastoma candidum provides insights into trichome evolution.</title>
        <authorList>
            <person name="Zhong Y."/>
            <person name="Wu W."/>
            <person name="Sun C."/>
            <person name="Zou P."/>
            <person name="Liu Y."/>
            <person name="Dai S."/>
            <person name="Zhou R."/>
        </authorList>
    </citation>
    <scope>NUCLEOTIDE SEQUENCE [LARGE SCALE GENOMIC DNA]</scope>
</reference>
<keyword evidence="2" id="KW-1185">Reference proteome</keyword>
<dbReference type="Proteomes" id="UP001057402">
    <property type="component" value="Chromosome 9"/>
</dbReference>
<proteinExistence type="predicted"/>
<evidence type="ECO:0000313" key="1">
    <source>
        <dbReference type="EMBL" id="KAI4325874.1"/>
    </source>
</evidence>
<organism evidence="1 2">
    <name type="scientific">Melastoma candidum</name>
    <dbReference type="NCBI Taxonomy" id="119954"/>
    <lineage>
        <taxon>Eukaryota</taxon>
        <taxon>Viridiplantae</taxon>
        <taxon>Streptophyta</taxon>
        <taxon>Embryophyta</taxon>
        <taxon>Tracheophyta</taxon>
        <taxon>Spermatophyta</taxon>
        <taxon>Magnoliopsida</taxon>
        <taxon>eudicotyledons</taxon>
        <taxon>Gunneridae</taxon>
        <taxon>Pentapetalae</taxon>
        <taxon>rosids</taxon>
        <taxon>malvids</taxon>
        <taxon>Myrtales</taxon>
        <taxon>Melastomataceae</taxon>
        <taxon>Melastomatoideae</taxon>
        <taxon>Melastomateae</taxon>
        <taxon>Melastoma</taxon>
    </lineage>
</organism>
<gene>
    <name evidence="1" type="ORF">MLD38_031238</name>
</gene>
<accession>A0ACB9MP33</accession>